<evidence type="ECO:0000313" key="4">
    <source>
        <dbReference type="Proteomes" id="UP000596661"/>
    </source>
</evidence>
<organism evidence="3 4">
    <name type="scientific">Cannabis sativa</name>
    <name type="common">Hemp</name>
    <name type="synonym">Marijuana</name>
    <dbReference type="NCBI Taxonomy" id="3483"/>
    <lineage>
        <taxon>Eukaryota</taxon>
        <taxon>Viridiplantae</taxon>
        <taxon>Streptophyta</taxon>
        <taxon>Embryophyta</taxon>
        <taxon>Tracheophyta</taxon>
        <taxon>Spermatophyta</taxon>
        <taxon>Magnoliopsida</taxon>
        <taxon>eudicotyledons</taxon>
        <taxon>Gunneridae</taxon>
        <taxon>Pentapetalae</taxon>
        <taxon>rosids</taxon>
        <taxon>fabids</taxon>
        <taxon>Rosales</taxon>
        <taxon>Cannabaceae</taxon>
        <taxon>Cannabis</taxon>
    </lineage>
</organism>
<dbReference type="OrthoDB" id="1194489at2759"/>
<keyword evidence="1" id="KW-0175">Coiled coil</keyword>
<feature type="coiled-coil region" evidence="1">
    <location>
        <begin position="169"/>
        <end position="196"/>
    </location>
</feature>
<protein>
    <submittedName>
        <fullName evidence="3">Uncharacterized protein</fullName>
    </submittedName>
</protein>
<name>A0A803PEA4_CANSA</name>
<keyword evidence="4" id="KW-1185">Reference proteome</keyword>
<evidence type="ECO:0000313" key="3">
    <source>
        <dbReference type="EnsemblPlants" id="cds.evm.model.04.1727"/>
    </source>
</evidence>
<feature type="region of interest" description="Disordered" evidence="2">
    <location>
        <begin position="109"/>
        <end position="138"/>
    </location>
</feature>
<dbReference type="AlphaFoldDB" id="A0A803PEA4"/>
<evidence type="ECO:0000256" key="1">
    <source>
        <dbReference type="SAM" id="Coils"/>
    </source>
</evidence>
<evidence type="ECO:0000256" key="2">
    <source>
        <dbReference type="SAM" id="MobiDB-lite"/>
    </source>
</evidence>
<sequence length="215" mass="24063">MGDPSDSSSGEEDGDAAWRAAIDSVATATSTYVSSIINGSSDVAAKRRLTSADDGNDRRNKKLKHYQIKAQKLLNEILEESLVMVKDHPINEPVDDTINEGVIRLFKNSNPGIELDPTEEPQEPRKRPKILPGKEIDEKSKKFKKRLQSVTVDGEYIMAASRKACQKSLARMEAKEAAAKEAAKREEERVAQLKKIRGERWLPSLAREMQMKFPT</sequence>
<dbReference type="EnsemblPlants" id="evm.model.04.1727">
    <property type="protein sequence ID" value="cds.evm.model.04.1727"/>
    <property type="gene ID" value="evm.TU.04.1727"/>
</dbReference>
<dbReference type="PANTHER" id="PTHR36765:SF1">
    <property type="entry name" value="EXPRESSED PROTEIN"/>
    <property type="match status" value="1"/>
</dbReference>
<reference evidence="3" key="1">
    <citation type="submission" date="2018-11" db="EMBL/GenBank/DDBJ databases">
        <authorList>
            <person name="Grassa J C."/>
        </authorList>
    </citation>
    <scope>NUCLEOTIDE SEQUENCE [LARGE SCALE GENOMIC DNA]</scope>
</reference>
<dbReference type="OMA" id="EIVKAPC"/>
<dbReference type="Gramene" id="evm.model.04.1727">
    <property type="protein sequence ID" value="cds.evm.model.04.1727"/>
    <property type="gene ID" value="evm.TU.04.1727"/>
</dbReference>
<proteinExistence type="predicted"/>
<dbReference type="PANTHER" id="PTHR36765">
    <property type="entry name" value="EXPRESSED PROTEIN"/>
    <property type="match status" value="1"/>
</dbReference>
<reference evidence="3" key="2">
    <citation type="submission" date="2021-03" db="UniProtKB">
        <authorList>
            <consortium name="EnsemblPlants"/>
        </authorList>
    </citation>
    <scope>IDENTIFICATION</scope>
</reference>
<dbReference type="EMBL" id="UZAU01000400">
    <property type="status" value="NOT_ANNOTATED_CDS"/>
    <property type="molecule type" value="Genomic_DNA"/>
</dbReference>
<accession>A0A803PEA4</accession>
<dbReference type="Proteomes" id="UP000596661">
    <property type="component" value="Chromosome 4"/>
</dbReference>